<dbReference type="SMART" id="SM00896">
    <property type="entry name" value="FDX-ACB"/>
    <property type="match status" value="1"/>
</dbReference>
<dbReference type="Gene3D" id="3.30.56.10">
    <property type="match status" value="2"/>
</dbReference>
<dbReference type="InterPro" id="IPR033714">
    <property type="entry name" value="tRNA_bind_bactPheRS"/>
</dbReference>
<dbReference type="Gene3D" id="3.50.40.10">
    <property type="entry name" value="Phenylalanyl-trna Synthetase, Chain B, domain 3"/>
    <property type="match status" value="1"/>
</dbReference>
<dbReference type="InterPro" id="IPR005147">
    <property type="entry name" value="tRNA_synthase_B5-dom"/>
</dbReference>
<keyword evidence="9 15" id="KW-0067">ATP-binding</keyword>
<dbReference type="GO" id="GO:0005524">
    <property type="term" value="F:ATP binding"/>
    <property type="evidence" value="ECO:0007669"/>
    <property type="project" value="UniProtKB-UniRule"/>
</dbReference>
<sequence>MIVSYNLLKELIDFPYTPKELSEKLTYVGIEVEKVENVEKRFENVVSGKVLEVYPIEGTKLFKVKVDAGDGIVEVITAATNVKQNDIVPYAKVNSKISDGRIIKEKEFEGYCSQGMLLSYVELGLDPDTLSNDEKDGIFILPPDTPIGVGFEKLFPVEDTFLELSLLPDRADAFYVLGVARWIEILLARDEGRRANFDKFKFDLFDDANLPETPFPVEILHKEHCSFYSGRLIKDVTIKKSSYKLRKKLFSLRIRPINNIVDITNYVARMYGQPLHAFDFDKLKGKIIVRLATAEEKIKTLDEIERTLTSKNLLITDETGPIAIAGVMGGFDTAVTENTKNIFLESAYFTPSTISKSSRSLGLITDASSLFEKGVDPQFTPTASLIATKLILEEAGGLAFKDRVTDFRKPKESVKLRVSKASSLLGEEMHEEEIKKYFDIEGFNYIEKEGVFSVTPPSFRQDISIEEDLIEEIVRMRGYNEFSEKPIIAPLRSGTFEPILKFNAKLRDILLHLGLNEIVTSTLTNKEILTRFNLYEDSVIKLLNPLTEDMSLLRPTLFVGSFEVAQRNLNINVENLSLFEIGKVFFKMGNELSEEYRMSIFLKGNRIGKNPYGRNLPYDYYYLKGLIESIFEEFGISAQFVKYEQPHMHPYQTSKVIVNGNFFGYLGKINPDLLDDAYYAELKVNELFKEANLENKFSQFSLYPPVKRDIAIIVDKSVEEILVRKAIRDSNIKELKSIILFDIYEGKPLPEGKKNLAYSLEFISYDRTLQGAEVDEFIKKIEENIINKTGGTLRKNE</sequence>
<dbReference type="Gene3D" id="3.30.930.10">
    <property type="entry name" value="Bira Bifunctional Protein, Domain 2"/>
    <property type="match status" value="1"/>
</dbReference>
<evidence type="ECO:0000256" key="3">
    <source>
        <dbReference type="ARBA" id="ARBA00011209"/>
    </source>
</evidence>
<gene>
    <name evidence="15 20" type="primary">pheT</name>
    <name evidence="20" type="ordered locus">CSE_10120</name>
</gene>
<dbReference type="EC" id="6.1.1.20" evidence="15"/>
<dbReference type="SUPFAM" id="SSF46955">
    <property type="entry name" value="Putative DNA-binding domain"/>
    <property type="match status" value="1"/>
</dbReference>
<dbReference type="Gene3D" id="2.40.50.140">
    <property type="entry name" value="Nucleic acid-binding proteins"/>
    <property type="match status" value="1"/>
</dbReference>
<feature type="domain" description="TRNA-binding" evidence="17">
    <location>
        <begin position="39"/>
        <end position="152"/>
    </location>
</feature>
<dbReference type="PROSITE" id="PS51447">
    <property type="entry name" value="FDX_ACB"/>
    <property type="match status" value="1"/>
</dbReference>
<evidence type="ECO:0000256" key="7">
    <source>
        <dbReference type="ARBA" id="ARBA00022723"/>
    </source>
</evidence>
<evidence type="ECO:0000256" key="4">
    <source>
        <dbReference type="ARBA" id="ARBA00022490"/>
    </source>
</evidence>
<keyword evidence="8 15" id="KW-0547">Nucleotide-binding</keyword>
<feature type="binding site" evidence="15">
    <location>
        <position position="471"/>
    </location>
    <ligand>
        <name>Mg(2+)</name>
        <dbReference type="ChEBI" id="CHEBI:18420"/>
        <note>shared with alpha subunit</note>
    </ligand>
</feature>
<dbReference type="PROSITE" id="PS51483">
    <property type="entry name" value="B5"/>
    <property type="match status" value="1"/>
</dbReference>
<dbReference type="InterPro" id="IPR036690">
    <property type="entry name" value="Fdx_antiC-bd_sf"/>
</dbReference>
<dbReference type="InterPro" id="IPR045864">
    <property type="entry name" value="aa-tRNA-synth_II/BPL/LPL"/>
</dbReference>
<protein>
    <recommendedName>
        <fullName evidence="15">Phenylalanine--tRNA ligase beta subunit</fullName>
        <ecNumber evidence="15">6.1.1.20</ecNumber>
    </recommendedName>
    <alternativeName>
        <fullName evidence="15">Phenylalanyl-tRNA synthetase beta subunit</fullName>
        <shortName evidence="15">PheRS</shortName>
    </alternativeName>
</protein>
<evidence type="ECO:0000256" key="13">
    <source>
        <dbReference type="ARBA" id="ARBA00023146"/>
    </source>
</evidence>
<keyword evidence="6 15" id="KW-0436">Ligase</keyword>
<feature type="binding site" evidence="15">
    <location>
        <position position="468"/>
    </location>
    <ligand>
        <name>Mg(2+)</name>
        <dbReference type="ChEBI" id="CHEBI:18420"/>
        <note>shared with alpha subunit</note>
    </ligand>
</feature>
<comment type="catalytic activity">
    <reaction evidence="14 15">
        <text>tRNA(Phe) + L-phenylalanine + ATP = L-phenylalanyl-tRNA(Phe) + AMP + diphosphate + H(+)</text>
        <dbReference type="Rhea" id="RHEA:19413"/>
        <dbReference type="Rhea" id="RHEA-COMP:9668"/>
        <dbReference type="Rhea" id="RHEA-COMP:9699"/>
        <dbReference type="ChEBI" id="CHEBI:15378"/>
        <dbReference type="ChEBI" id="CHEBI:30616"/>
        <dbReference type="ChEBI" id="CHEBI:33019"/>
        <dbReference type="ChEBI" id="CHEBI:58095"/>
        <dbReference type="ChEBI" id="CHEBI:78442"/>
        <dbReference type="ChEBI" id="CHEBI:78531"/>
        <dbReference type="ChEBI" id="CHEBI:456215"/>
        <dbReference type="EC" id="6.1.1.20"/>
    </reaction>
</comment>
<dbReference type="OrthoDB" id="9805455at2"/>
<proteinExistence type="inferred from homology"/>
<dbReference type="PROSITE" id="PS50886">
    <property type="entry name" value="TRBD"/>
    <property type="match status" value="1"/>
</dbReference>
<dbReference type="InterPro" id="IPR012340">
    <property type="entry name" value="NA-bd_OB-fold"/>
</dbReference>
<dbReference type="InterPro" id="IPR009061">
    <property type="entry name" value="DNA-bd_dom_put_sf"/>
</dbReference>
<dbReference type="HAMAP" id="MF_00283">
    <property type="entry name" value="Phe_tRNA_synth_beta1"/>
    <property type="match status" value="1"/>
</dbReference>
<dbReference type="AlphaFoldDB" id="A0A7U6JF61"/>
<dbReference type="Pfam" id="PF03483">
    <property type="entry name" value="B3_4"/>
    <property type="match status" value="1"/>
</dbReference>
<keyword evidence="10 15" id="KW-0460">Magnesium</keyword>
<dbReference type="RefSeq" id="WP_014453540.1">
    <property type="nucleotide sequence ID" value="NC_017096.1"/>
</dbReference>
<dbReference type="Proteomes" id="UP000004793">
    <property type="component" value="Chromosome"/>
</dbReference>
<dbReference type="GO" id="GO:0000287">
    <property type="term" value="F:magnesium ion binding"/>
    <property type="evidence" value="ECO:0007669"/>
    <property type="project" value="UniProtKB-UniRule"/>
</dbReference>
<reference evidence="20 21" key="1">
    <citation type="submission" date="2011-01" db="EMBL/GenBank/DDBJ databases">
        <title>Whole genome sequence of Caldisericum exile AZM16c01.</title>
        <authorList>
            <person name="Narita-Yamada S."/>
            <person name="Kawakoshi A."/>
            <person name="Nakamura S."/>
            <person name="Sasagawa M."/>
            <person name="Fukada J."/>
            <person name="Sekine M."/>
            <person name="Kato Y."/>
            <person name="Fukai R."/>
            <person name="Sasaki K."/>
            <person name="Hanamaki A."/>
            <person name="Narita H."/>
            <person name="Konno Y."/>
            <person name="Mori K."/>
            <person name="Yamazaki S."/>
            <person name="Suzuki K."/>
            <person name="Fujita N."/>
        </authorList>
    </citation>
    <scope>NUCLEOTIDE SEQUENCE [LARGE SCALE GENOMIC DNA]</scope>
    <source>
        <strain evidence="21">DSM 21853 / NBRC 104410 / AZM16c01</strain>
    </source>
</reference>
<dbReference type="NCBIfam" id="TIGR00472">
    <property type="entry name" value="pheT_bact"/>
    <property type="match status" value="1"/>
</dbReference>
<keyword evidence="5 16" id="KW-0820">tRNA-binding</keyword>
<evidence type="ECO:0000256" key="16">
    <source>
        <dbReference type="PROSITE-ProRule" id="PRU00209"/>
    </source>
</evidence>
<evidence type="ECO:0000256" key="12">
    <source>
        <dbReference type="ARBA" id="ARBA00022917"/>
    </source>
</evidence>
<dbReference type="EMBL" id="AP012051">
    <property type="protein sequence ID" value="BAL81138.1"/>
    <property type="molecule type" value="Genomic_DNA"/>
</dbReference>
<dbReference type="InterPro" id="IPR005121">
    <property type="entry name" value="Fdx_antiC-bd"/>
</dbReference>
<keyword evidence="7 15" id="KW-0479">Metal-binding</keyword>
<dbReference type="PANTHER" id="PTHR10947:SF0">
    <property type="entry name" value="PHENYLALANINE--TRNA LIGASE BETA SUBUNIT"/>
    <property type="match status" value="1"/>
</dbReference>
<evidence type="ECO:0000256" key="9">
    <source>
        <dbReference type="ARBA" id="ARBA00022840"/>
    </source>
</evidence>
<dbReference type="SUPFAM" id="SSF54991">
    <property type="entry name" value="Anticodon-binding domain of PheRS"/>
    <property type="match status" value="1"/>
</dbReference>
<dbReference type="InterPro" id="IPR005146">
    <property type="entry name" value="B3/B4_tRNA-bd"/>
</dbReference>
<organism evidence="20 21">
    <name type="scientific">Caldisericum exile (strain DSM 21853 / NBRC 104410 / AZM16c01)</name>
    <dbReference type="NCBI Taxonomy" id="511051"/>
    <lineage>
        <taxon>Bacteria</taxon>
        <taxon>Pseudomonadati</taxon>
        <taxon>Caldisericota/Cryosericota group</taxon>
        <taxon>Caldisericota</taxon>
        <taxon>Caldisericia</taxon>
        <taxon>Caldisericales</taxon>
        <taxon>Caldisericaceae</taxon>
        <taxon>Caldisericum</taxon>
    </lineage>
</organism>
<dbReference type="GO" id="GO:0009328">
    <property type="term" value="C:phenylalanine-tRNA ligase complex"/>
    <property type="evidence" value="ECO:0007669"/>
    <property type="project" value="TreeGrafter"/>
</dbReference>
<dbReference type="InterPro" id="IPR004532">
    <property type="entry name" value="Phe-tRNA-ligase_IIc_bsu_bact"/>
</dbReference>
<keyword evidence="13 15" id="KW-0030">Aminoacyl-tRNA synthetase</keyword>
<evidence type="ECO:0000256" key="1">
    <source>
        <dbReference type="ARBA" id="ARBA00004496"/>
    </source>
</evidence>
<evidence type="ECO:0000259" key="18">
    <source>
        <dbReference type="PROSITE" id="PS51447"/>
    </source>
</evidence>
<keyword evidence="21" id="KW-1185">Reference proteome</keyword>
<dbReference type="GO" id="GO:0000049">
    <property type="term" value="F:tRNA binding"/>
    <property type="evidence" value="ECO:0007669"/>
    <property type="project" value="UniProtKB-UniRule"/>
</dbReference>
<dbReference type="GO" id="GO:0006432">
    <property type="term" value="P:phenylalanyl-tRNA aminoacylation"/>
    <property type="evidence" value="ECO:0007669"/>
    <property type="project" value="UniProtKB-UniRule"/>
</dbReference>
<dbReference type="PANTHER" id="PTHR10947">
    <property type="entry name" value="PHENYLALANYL-TRNA SYNTHETASE BETA CHAIN AND LEUCINE-RICH REPEAT-CONTAINING PROTEIN 47"/>
    <property type="match status" value="1"/>
</dbReference>
<dbReference type="SUPFAM" id="SSF55681">
    <property type="entry name" value="Class II aaRS and biotin synthetases"/>
    <property type="match status" value="1"/>
</dbReference>
<evidence type="ECO:0000259" key="17">
    <source>
        <dbReference type="PROSITE" id="PS50886"/>
    </source>
</evidence>
<evidence type="ECO:0000256" key="11">
    <source>
        <dbReference type="ARBA" id="ARBA00022884"/>
    </source>
</evidence>
<dbReference type="SMART" id="SM00873">
    <property type="entry name" value="B3_4"/>
    <property type="match status" value="1"/>
</dbReference>
<keyword evidence="4 15" id="KW-0963">Cytoplasm</keyword>
<dbReference type="InterPro" id="IPR041616">
    <property type="entry name" value="PheRS_beta_core"/>
</dbReference>
<evidence type="ECO:0000256" key="2">
    <source>
        <dbReference type="ARBA" id="ARBA00008653"/>
    </source>
</evidence>
<accession>A0A7U6JF61</accession>
<dbReference type="Pfam" id="PF17759">
    <property type="entry name" value="tRNA_synthFbeta"/>
    <property type="match status" value="1"/>
</dbReference>
<comment type="subunit">
    <text evidence="3 15">Tetramer of two alpha and two beta subunits.</text>
</comment>
<evidence type="ECO:0000256" key="14">
    <source>
        <dbReference type="ARBA" id="ARBA00049255"/>
    </source>
</evidence>
<feature type="domain" description="FDX-ACB" evidence="18">
    <location>
        <begin position="701"/>
        <end position="794"/>
    </location>
</feature>
<dbReference type="InterPro" id="IPR002547">
    <property type="entry name" value="tRNA-bd_dom"/>
</dbReference>
<comment type="subcellular location">
    <subcellularLocation>
        <location evidence="1 15">Cytoplasm</location>
    </subcellularLocation>
</comment>
<comment type="cofactor">
    <cofactor evidence="15">
        <name>Mg(2+)</name>
        <dbReference type="ChEBI" id="CHEBI:18420"/>
    </cofactor>
    <text evidence="15">Binds 2 magnesium ions per tetramer.</text>
</comment>
<dbReference type="InterPro" id="IPR020825">
    <property type="entry name" value="Phe-tRNA_synthase-like_B3/B4"/>
</dbReference>
<evidence type="ECO:0000256" key="10">
    <source>
        <dbReference type="ARBA" id="ARBA00022842"/>
    </source>
</evidence>
<dbReference type="Pfam" id="PF03147">
    <property type="entry name" value="FDX-ACB"/>
    <property type="match status" value="1"/>
</dbReference>
<evidence type="ECO:0000313" key="21">
    <source>
        <dbReference type="Proteomes" id="UP000004793"/>
    </source>
</evidence>
<evidence type="ECO:0000256" key="15">
    <source>
        <dbReference type="HAMAP-Rule" id="MF_00283"/>
    </source>
</evidence>
<feature type="binding site" evidence="15">
    <location>
        <position position="462"/>
    </location>
    <ligand>
        <name>Mg(2+)</name>
        <dbReference type="ChEBI" id="CHEBI:18420"/>
        <note>shared with alpha subunit</note>
    </ligand>
</feature>
<keyword evidence="11 16" id="KW-0694">RNA-binding</keyword>
<dbReference type="SMART" id="SM00874">
    <property type="entry name" value="B5"/>
    <property type="match status" value="1"/>
</dbReference>
<evidence type="ECO:0000256" key="6">
    <source>
        <dbReference type="ARBA" id="ARBA00022598"/>
    </source>
</evidence>
<name>A0A7U6JF61_CALEA</name>
<dbReference type="SUPFAM" id="SSF56037">
    <property type="entry name" value="PheT/TilS domain"/>
    <property type="match status" value="1"/>
</dbReference>
<feature type="binding site" evidence="15">
    <location>
        <position position="472"/>
    </location>
    <ligand>
        <name>Mg(2+)</name>
        <dbReference type="ChEBI" id="CHEBI:18420"/>
        <note>shared with alpha subunit</note>
    </ligand>
</feature>
<evidence type="ECO:0000313" key="20">
    <source>
        <dbReference type="EMBL" id="BAL81138.1"/>
    </source>
</evidence>
<comment type="similarity">
    <text evidence="2 15">Belongs to the phenylalanyl-tRNA synthetase beta subunit family. Type 1 subfamily.</text>
</comment>
<dbReference type="InterPro" id="IPR045060">
    <property type="entry name" value="Phe-tRNA-ligase_IIc_bsu"/>
</dbReference>
<dbReference type="KEGG" id="cex:CSE_10120"/>
<evidence type="ECO:0000256" key="8">
    <source>
        <dbReference type="ARBA" id="ARBA00022741"/>
    </source>
</evidence>
<dbReference type="Gene3D" id="3.30.70.380">
    <property type="entry name" value="Ferrodoxin-fold anticodon-binding domain"/>
    <property type="match status" value="1"/>
</dbReference>
<feature type="domain" description="B5" evidence="19">
    <location>
        <begin position="409"/>
        <end position="484"/>
    </location>
</feature>
<keyword evidence="12 15" id="KW-0648">Protein biosynthesis</keyword>
<evidence type="ECO:0000259" key="19">
    <source>
        <dbReference type="PROSITE" id="PS51483"/>
    </source>
</evidence>
<dbReference type="CDD" id="cd00769">
    <property type="entry name" value="PheRS_beta_core"/>
    <property type="match status" value="1"/>
</dbReference>
<evidence type="ECO:0000256" key="5">
    <source>
        <dbReference type="ARBA" id="ARBA00022555"/>
    </source>
</evidence>
<dbReference type="SUPFAM" id="SSF50249">
    <property type="entry name" value="Nucleic acid-binding proteins"/>
    <property type="match status" value="1"/>
</dbReference>
<dbReference type="Pfam" id="PF01588">
    <property type="entry name" value="tRNA_bind"/>
    <property type="match status" value="1"/>
</dbReference>
<dbReference type="GO" id="GO:0004826">
    <property type="term" value="F:phenylalanine-tRNA ligase activity"/>
    <property type="evidence" value="ECO:0007669"/>
    <property type="project" value="UniProtKB-UniRule"/>
</dbReference>
<dbReference type="CDD" id="cd02796">
    <property type="entry name" value="tRNA_bind_bactPheRS"/>
    <property type="match status" value="1"/>
</dbReference>
<dbReference type="Pfam" id="PF03484">
    <property type="entry name" value="B5"/>
    <property type="match status" value="1"/>
</dbReference>